<dbReference type="OrthoDB" id="5292689at2"/>
<dbReference type="Proteomes" id="UP000010816">
    <property type="component" value="Chromosome"/>
</dbReference>
<sequence length="73" mass="8176">MEEVAVVEVDVLQDTAALGALKRISPVAWQHINLFGRFQFTQSAAAGDLNALTERYNDPDFWNRALREEALGE</sequence>
<protein>
    <recommendedName>
        <fullName evidence="3">Transposase, TnpA family</fullName>
    </recommendedName>
</protein>
<name>L0H0S6_9GAMM</name>
<dbReference type="AlphaFoldDB" id="L0H0S6"/>
<proteinExistence type="predicted"/>
<dbReference type="EMBL" id="CP003051">
    <property type="protein sequence ID" value="AGA91821.1"/>
    <property type="molecule type" value="Genomic_DNA"/>
</dbReference>
<keyword evidence="2" id="KW-1185">Reference proteome</keyword>
<dbReference type="KEGG" id="tmb:Thimo_3140"/>
<evidence type="ECO:0000313" key="1">
    <source>
        <dbReference type="EMBL" id="AGA91821.1"/>
    </source>
</evidence>
<accession>L0H0S6</accession>
<dbReference type="RefSeq" id="WP_015281949.1">
    <property type="nucleotide sequence ID" value="NC_019940.1"/>
</dbReference>
<gene>
    <name evidence="1" type="ORF">Thimo_3140</name>
</gene>
<dbReference type="HOGENOM" id="CLU_2703672_0_0_6"/>
<dbReference type="STRING" id="765912.Thimo_3140"/>
<evidence type="ECO:0008006" key="3">
    <source>
        <dbReference type="Google" id="ProtNLM"/>
    </source>
</evidence>
<evidence type="ECO:0000313" key="2">
    <source>
        <dbReference type="Proteomes" id="UP000010816"/>
    </source>
</evidence>
<reference evidence="1 2" key="1">
    <citation type="submission" date="2011-09" db="EMBL/GenBank/DDBJ databases">
        <title>Complete sequence of chromosome of Thioflavicoccus mobilis 8321.</title>
        <authorList>
            <consortium name="US DOE Joint Genome Institute"/>
            <person name="Lucas S."/>
            <person name="Han J."/>
            <person name="Lapidus A."/>
            <person name="Cheng J.-F."/>
            <person name="Goodwin L."/>
            <person name="Pitluck S."/>
            <person name="Peters L."/>
            <person name="Ovchinnikova G."/>
            <person name="Lu M."/>
            <person name="Detter J.C."/>
            <person name="Han C."/>
            <person name="Tapia R."/>
            <person name="Land M."/>
            <person name="Hauser L."/>
            <person name="Kyrpides N."/>
            <person name="Ivanova N."/>
            <person name="Pagani I."/>
            <person name="Vogl K."/>
            <person name="Liu Z."/>
            <person name="Imhoff J."/>
            <person name="Thiel V."/>
            <person name="Frigaard N.-U."/>
            <person name="Bryant D."/>
            <person name="Woyke T."/>
        </authorList>
    </citation>
    <scope>NUCLEOTIDE SEQUENCE [LARGE SCALE GENOMIC DNA]</scope>
    <source>
        <strain evidence="1 2">8321</strain>
    </source>
</reference>
<organism evidence="1 2">
    <name type="scientific">Thioflavicoccus mobilis 8321</name>
    <dbReference type="NCBI Taxonomy" id="765912"/>
    <lineage>
        <taxon>Bacteria</taxon>
        <taxon>Pseudomonadati</taxon>
        <taxon>Pseudomonadota</taxon>
        <taxon>Gammaproteobacteria</taxon>
        <taxon>Chromatiales</taxon>
        <taxon>Chromatiaceae</taxon>
        <taxon>Thioflavicoccus</taxon>
    </lineage>
</organism>
<dbReference type="PATRIC" id="fig|765912.4.peg.3069"/>
<dbReference type="eggNOG" id="COG4644">
    <property type="taxonomic scope" value="Bacteria"/>
</dbReference>